<proteinExistence type="predicted"/>
<protein>
    <recommendedName>
        <fullName evidence="6">EAL domain, c-di-GMP-specific phosphodiesterase class I (Or its enzymatically inactive variant)</fullName>
    </recommendedName>
</protein>
<evidence type="ECO:0000259" key="2">
    <source>
        <dbReference type="PROSITE" id="PS50110"/>
    </source>
</evidence>
<comment type="caution">
    <text evidence="4">The sequence shown here is derived from an EMBL/GenBank/DDBJ whole genome shotgun (WGS) entry which is preliminary data.</text>
</comment>
<dbReference type="OrthoDB" id="9813903at2"/>
<keyword evidence="1" id="KW-0597">Phosphoprotein</keyword>
<dbReference type="GO" id="GO:0071111">
    <property type="term" value="F:cyclic-guanylate-specific phosphodiesterase activity"/>
    <property type="evidence" value="ECO:0007669"/>
    <property type="project" value="InterPro"/>
</dbReference>
<dbReference type="SMART" id="SM00052">
    <property type="entry name" value="EAL"/>
    <property type="match status" value="1"/>
</dbReference>
<dbReference type="AlphaFoldDB" id="A0A2P7NVW2"/>
<dbReference type="EMBL" id="PXXU01000017">
    <property type="protein sequence ID" value="PSJ17603.1"/>
    <property type="molecule type" value="Genomic_DNA"/>
</dbReference>
<dbReference type="InterPro" id="IPR001789">
    <property type="entry name" value="Sig_transdc_resp-reg_receiver"/>
</dbReference>
<dbReference type="GO" id="GO:0000160">
    <property type="term" value="P:phosphorelay signal transduction system"/>
    <property type="evidence" value="ECO:0007669"/>
    <property type="project" value="InterPro"/>
</dbReference>
<dbReference type="InterPro" id="IPR035919">
    <property type="entry name" value="EAL_sf"/>
</dbReference>
<dbReference type="Pfam" id="PF00563">
    <property type="entry name" value="EAL"/>
    <property type="match status" value="1"/>
</dbReference>
<dbReference type="CDD" id="cd01948">
    <property type="entry name" value="EAL"/>
    <property type="match status" value="1"/>
</dbReference>
<feature type="domain" description="Response regulatory" evidence="2">
    <location>
        <begin position="8"/>
        <end position="130"/>
    </location>
</feature>
<dbReference type="SMART" id="SM00448">
    <property type="entry name" value="REC"/>
    <property type="match status" value="1"/>
</dbReference>
<dbReference type="SUPFAM" id="SSF141868">
    <property type="entry name" value="EAL domain-like"/>
    <property type="match status" value="1"/>
</dbReference>
<evidence type="ECO:0000259" key="3">
    <source>
        <dbReference type="PROSITE" id="PS50883"/>
    </source>
</evidence>
<dbReference type="InterPro" id="IPR001633">
    <property type="entry name" value="EAL_dom"/>
</dbReference>
<feature type="domain" description="EAL" evidence="3">
    <location>
        <begin position="144"/>
        <end position="397"/>
    </location>
</feature>
<dbReference type="SUPFAM" id="SSF52172">
    <property type="entry name" value="CheY-like"/>
    <property type="match status" value="1"/>
</dbReference>
<dbReference type="Gene3D" id="3.20.20.450">
    <property type="entry name" value="EAL domain"/>
    <property type="match status" value="1"/>
</dbReference>
<gene>
    <name evidence="4" type="ORF">C7H79_07375</name>
</gene>
<dbReference type="PANTHER" id="PTHR33121:SF71">
    <property type="entry name" value="OXYGEN SENSOR PROTEIN DOSP"/>
    <property type="match status" value="1"/>
</dbReference>
<dbReference type="PANTHER" id="PTHR33121">
    <property type="entry name" value="CYCLIC DI-GMP PHOSPHODIESTERASE PDEF"/>
    <property type="match status" value="1"/>
</dbReference>
<feature type="modified residue" description="4-aspartylphosphate" evidence="1">
    <location>
        <position position="60"/>
    </location>
</feature>
<dbReference type="Gene3D" id="3.40.50.2300">
    <property type="match status" value="1"/>
</dbReference>
<dbReference type="PROSITE" id="PS50110">
    <property type="entry name" value="RESPONSE_REGULATORY"/>
    <property type="match status" value="1"/>
</dbReference>
<accession>A0A2P7NVW2</accession>
<name>A0A2P7NVW2_9PROT</name>
<reference evidence="4 5" key="1">
    <citation type="submission" date="2018-03" db="EMBL/GenBank/DDBJ databases">
        <title>Draft genome of Nitrosomonas supralitoralis APG5.</title>
        <authorList>
            <person name="Urakawa H."/>
            <person name="Lopez J.V."/>
        </authorList>
    </citation>
    <scope>NUCLEOTIDE SEQUENCE [LARGE SCALE GENOMIC DNA]</scope>
    <source>
        <strain evidence="4 5">APG5</strain>
    </source>
</reference>
<sequence>MDGKKQMRVLVLDDDKFMLKFVSHLLRELGVSEVLVAEDGRAGLCVLSAQVTSVDLLICDIEMPEMDGIEFLRNIADQNYKGKIVLFSGVSHDLLKATERLAIARGLNVIGILSKPVTVDSLTTVLEQLLIPVPREVTRARIMQIFDEQEVRQALVDDRVDLFFQPKIAVLSGNVTSVECLARWHHAEYGYVSPDNFIPIIEQSSLINDFTRDVLIKASQQLDVWLQQGLDLNISINVSMKNLDRFNLPEIYAEAVSECNVPINRVTLEITESKLGKDFAQTLDILTRIRLKGFGLAIDDFGTGYSSMETLKHLPFTELKVDRIFAHGAAEDPATRAILESSIKLGRVLGLNVVVEGIETKADYALAIELGCDEVQGYFVAKPMSSDELIKWLSEYKNTNDERL</sequence>
<evidence type="ECO:0000313" key="4">
    <source>
        <dbReference type="EMBL" id="PSJ17603.1"/>
    </source>
</evidence>
<dbReference type="Proteomes" id="UP000241912">
    <property type="component" value="Unassembled WGS sequence"/>
</dbReference>
<dbReference type="InterPro" id="IPR050706">
    <property type="entry name" value="Cyclic-di-GMP_PDE-like"/>
</dbReference>
<evidence type="ECO:0000313" key="5">
    <source>
        <dbReference type="Proteomes" id="UP000241912"/>
    </source>
</evidence>
<dbReference type="Pfam" id="PF00072">
    <property type="entry name" value="Response_reg"/>
    <property type="match status" value="1"/>
</dbReference>
<evidence type="ECO:0000256" key="1">
    <source>
        <dbReference type="PROSITE-ProRule" id="PRU00169"/>
    </source>
</evidence>
<dbReference type="RefSeq" id="WP_106706647.1">
    <property type="nucleotide sequence ID" value="NZ_PXXU01000017.1"/>
</dbReference>
<dbReference type="InterPro" id="IPR011006">
    <property type="entry name" value="CheY-like_superfamily"/>
</dbReference>
<keyword evidence="5" id="KW-1185">Reference proteome</keyword>
<evidence type="ECO:0008006" key="6">
    <source>
        <dbReference type="Google" id="ProtNLM"/>
    </source>
</evidence>
<organism evidence="4 5">
    <name type="scientific">Nitrosomonas supralitoralis</name>
    <dbReference type="NCBI Taxonomy" id="2116706"/>
    <lineage>
        <taxon>Bacteria</taxon>
        <taxon>Pseudomonadati</taxon>
        <taxon>Pseudomonadota</taxon>
        <taxon>Betaproteobacteria</taxon>
        <taxon>Nitrosomonadales</taxon>
        <taxon>Nitrosomonadaceae</taxon>
        <taxon>Nitrosomonas</taxon>
    </lineage>
</organism>
<dbReference type="PROSITE" id="PS50883">
    <property type="entry name" value="EAL"/>
    <property type="match status" value="1"/>
</dbReference>